<evidence type="ECO:0000256" key="1">
    <source>
        <dbReference type="SAM" id="MobiDB-lite"/>
    </source>
</evidence>
<comment type="caution">
    <text evidence="2">The sequence shown here is derived from an EMBL/GenBank/DDBJ whole genome shotgun (WGS) entry which is preliminary data.</text>
</comment>
<dbReference type="AlphaFoldDB" id="A0A9P4H2U6"/>
<sequence length="292" mass="31817">MATSAMAKFALLDSQSDGTTAHYPTPSSEALDHEVMEPPPPMDFAAVAKILAPITEELNDQAEEAMYPSPPINTPLSSPTPSVNVRLAWQGRGRGFSAIGDRLVQLKIEDRKTFHRHHHQRGTDVTSSCCRSVEASVAEEVDEGDVASISEVMSEGCKDKDCPGYECSPGVNPRIEEYLSFTSKDLPTQAPPPATGTTLAEHASSTSATALDVNSLRSRGSHKSDGVTEKSNWAEELEDLLDRCCLRLEQLADDEHVSDPTKSVEEYYVARLRRLLGANTRKVPVKIVKANK</sequence>
<keyword evidence="3" id="KW-1185">Reference proteome</keyword>
<dbReference type="EMBL" id="ML978229">
    <property type="protein sequence ID" value="KAF2027233.1"/>
    <property type="molecule type" value="Genomic_DNA"/>
</dbReference>
<dbReference type="OrthoDB" id="407617at2759"/>
<organism evidence="2 3">
    <name type="scientific">Setomelanomma holmii</name>
    <dbReference type="NCBI Taxonomy" id="210430"/>
    <lineage>
        <taxon>Eukaryota</taxon>
        <taxon>Fungi</taxon>
        <taxon>Dikarya</taxon>
        <taxon>Ascomycota</taxon>
        <taxon>Pezizomycotina</taxon>
        <taxon>Dothideomycetes</taxon>
        <taxon>Pleosporomycetidae</taxon>
        <taxon>Pleosporales</taxon>
        <taxon>Pleosporineae</taxon>
        <taxon>Phaeosphaeriaceae</taxon>
        <taxon>Setomelanomma</taxon>
    </lineage>
</organism>
<name>A0A9P4H2U6_9PLEO</name>
<feature type="region of interest" description="Disordered" evidence="1">
    <location>
        <begin position="184"/>
        <end position="230"/>
    </location>
</feature>
<reference evidence="2" key="1">
    <citation type="journal article" date="2020" name="Stud. Mycol.">
        <title>101 Dothideomycetes genomes: a test case for predicting lifestyles and emergence of pathogens.</title>
        <authorList>
            <person name="Haridas S."/>
            <person name="Albert R."/>
            <person name="Binder M."/>
            <person name="Bloem J."/>
            <person name="Labutti K."/>
            <person name="Salamov A."/>
            <person name="Andreopoulos B."/>
            <person name="Baker S."/>
            <person name="Barry K."/>
            <person name="Bills G."/>
            <person name="Bluhm B."/>
            <person name="Cannon C."/>
            <person name="Castanera R."/>
            <person name="Culley D."/>
            <person name="Daum C."/>
            <person name="Ezra D."/>
            <person name="Gonzalez J."/>
            <person name="Henrissat B."/>
            <person name="Kuo A."/>
            <person name="Liang C."/>
            <person name="Lipzen A."/>
            <person name="Lutzoni F."/>
            <person name="Magnuson J."/>
            <person name="Mondo S."/>
            <person name="Nolan M."/>
            <person name="Ohm R."/>
            <person name="Pangilinan J."/>
            <person name="Park H.-J."/>
            <person name="Ramirez L."/>
            <person name="Alfaro M."/>
            <person name="Sun H."/>
            <person name="Tritt A."/>
            <person name="Yoshinaga Y."/>
            <person name="Zwiers L.-H."/>
            <person name="Turgeon B."/>
            <person name="Goodwin S."/>
            <person name="Spatafora J."/>
            <person name="Crous P."/>
            <person name="Grigoriev I."/>
        </authorList>
    </citation>
    <scope>NUCLEOTIDE SEQUENCE</scope>
    <source>
        <strain evidence="2">CBS 110217</strain>
    </source>
</reference>
<accession>A0A9P4H2U6</accession>
<evidence type="ECO:0000313" key="2">
    <source>
        <dbReference type="EMBL" id="KAF2027233.1"/>
    </source>
</evidence>
<protein>
    <submittedName>
        <fullName evidence="2">Uncharacterized protein</fullName>
    </submittedName>
</protein>
<dbReference type="Proteomes" id="UP000799777">
    <property type="component" value="Unassembled WGS sequence"/>
</dbReference>
<evidence type="ECO:0000313" key="3">
    <source>
        <dbReference type="Proteomes" id="UP000799777"/>
    </source>
</evidence>
<gene>
    <name evidence="2" type="ORF">EK21DRAFT_72270</name>
</gene>
<proteinExistence type="predicted"/>